<gene>
    <name evidence="1" type="ORF">GCM10010913_33000</name>
</gene>
<name>A0ABQ1W0L0_9BACL</name>
<sequence length="129" mass="14747">MAVTISQDQHGTIIQYAGDKRPIKIEPFVIKYEEDSEILQQVMGFVVRESNAPHHLAKMEESKFYALVERLSVMACRKFSPLRNWGVSKQEIRGIVLFVLQAGIAAGEWPTAYEIRHNTFVQDGRGRLE</sequence>
<keyword evidence="2" id="KW-1185">Reference proteome</keyword>
<protein>
    <submittedName>
        <fullName evidence="1">Uncharacterized protein</fullName>
    </submittedName>
</protein>
<dbReference type="RefSeq" id="WP_120464069.1">
    <property type="nucleotide sequence ID" value="NZ_BMIW01000026.1"/>
</dbReference>
<accession>A0ABQ1W0L0</accession>
<dbReference type="Proteomes" id="UP000608420">
    <property type="component" value="Unassembled WGS sequence"/>
</dbReference>
<proteinExistence type="predicted"/>
<comment type="caution">
    <text evidence="1">The sequence shown here is derived from an EMBL/GenBank/DDBJ whole genome shotgun (WGS) entry which is preliminary data.</text>
</comment>
<evidence type="ECO:0000313" key="1">
    <source>
        <dbReference type="EMBL" id="GGG08635.1"/>
    </source>
</evidence>
<dbReference type="EMBL" id="BMIW01000026">
    <property type="protein sequence ID" value="GGG08635.1"/>
    <property type="molecule type" value="Genomic_DNA"/>
</dbReference>
<reference evidence="2" key="1">
    <citation type="journal article" date="2019" name="Int. J. Syst. Evol. Microbiol.">
        <title>The Global Catalogue of Microorganisms (GCM) 10K type strain sequencing project: providing services to taxonomists for standard genome sequencing and annotation.</title>
        <authorList>
            <consortium name="The Broad Institute Genomics Platform"/>
            <consortium name="The Broad Institute Genome Sequencing Center for Infectious Disease"/>
            <person name="Wu L."/>
            <person name="Ma J."/>
        </authorList>
    </citation>
    <scope>NUCLEOTIDE SEQUENCE [LARGE SCALE GENOMIC DNA]</scope>
    <source>
        <strain evidence="2">CGMCC 1.15420</strain>
    </source>
</reference>
<evidence type="ECO:0000313" key="2">
    <source>
        <dbReference type="Proteomes" id="UP000608420"/>
    </source>
</evidence>
<organism evidence="1 2">
    <name type="scientific">Paenibacillus aceti</name>
    <dbReference type="NCBI Taxonomy" id="1820010"/>
    <lineage>
        <taxon>Bacteria</taxon>
        <taxon>Bacillati</taxon>
        <taxon>Bacillota</taxon>
        <taxon>Bacilli</taxon>
        <taxon>Bacillales</taxon>
        <taxon>Paenibacillaceae</taxon>
        <taxon>Paenibacillus</taxon>
    </lineage>
</organism>